<evidence type="ECO:0000259" key="4">
    <source>
        <dbReference type="Pfam" id="PF17177"/>
    </source>
</evidence>
<accession>A0AAP0J4D8</accession>
<keyword evidence="1" id="KW-0677">Repeat</keyword>
<dbReference type="PANTHER" id="PTHR47942:SF50">
    <property type="entry name" value="OS03G0284900 PROTEIN"/>
    <property type="match status" value="1"/>
</dbReference>
<feature type="repeat" description="PPR" evidence="2">
    <location>
        <begin position="389"/>
        <end position="423"/>
    </location>
</feature>
<dbReference type="InterPro" id="IPR002885">
    <property type="entry name" value="PPR_rpt"/>
</dbReference>
<gene>
    <name evidence="5" type="ORF">Syun_016025</name>
</gene>
<feature type="domain" description="PROP1-like PPR" evidence="4">
    <location>
        <begin position="294"/>
        <end position="464"/>
    </location>
</feature>
<feature type="repeat" description="PPR" evidence="2">
    <location>
        <begin position="354"/>
        <end position="388"/>
    </location>
</feature>
<organism evidence="5 6">
    <name type="scientific">Stephania yunnanensis</name>
    <dbReference type="NCBI Taxonomy" id="152371"/>
    <lineage>
        <taxon>Eukaryota</taxon>
        <taxon>Viridiplantae</taxon>
        <taxon>Streptophyta</taxon>
        <taxon>Embryophyta</taxon>
        <taxon>Tracheophyta</taxon>
        <taxon>Spermatophyta</taxon>
        <taxon>Magnoliopsida</taxon>
        <taxon>Ranunculales</taxon>
        <taxon>Menispermaceae</taxon>
        <taxon>Menispermoideae</taxon>
        <taxon>Cissampelideae</taxon>
        <taxon>Stephania</taxon>
    </lineage>
</organism>
<dbReference type="EMBL" id="JBBNAF010000007">
    <property type="protein sequence ID" value="KAK9127228.1"/>
    <property type="molecule type" value="Genomic_DNA"/>
</dbReference>
<evidence type="ECO:0000256" key="3">
    <source>
        <dbReference type="SAM" id="SignalP"/>
    </source>
</evidence>
<feature type="repeat" description="PPR" evidence="2">
    <location>
        <begin position="593"/>
        <end position="630"/>
    </location>
</feature>
<dbReference type="Pfam" id="PF17177">
    <property type="entry name" value="PPR_long"/>
    <property type="match status" value="1"/>
</dbReference>
<dbReference type="PROSITE" id="PS51375">
    <property type="entry name" value="PPR"/>
    <property type="match status" value="6"/>
</dbReference>
<feature type="chain" id="PRO_5042953595" description="PROP1-like PPR domain-containing protein" evidence="3">
    <location>
        <begin position="21"/>
        <end position="830"/>
    </location>
</feature>
<sequence>MRVLVVNATSSLLLLSPTSQSPPQLLSAITNAIKPKPPPTNPKIPITSPRPPPLLMNVALRSADRVRYCAEMASKLAMDKRFDDFVMILESNGYDLPALLGLLDAKMVSAGICGLICEGRIGDVVRVFRRVEGLGIGPFELCDESVKAGFGLELRRLAKEGELGEVVELMEVLAGFRMSVKEFVDPFKIIEMCVEKRDPDMAVRYAHILPRSYIWFSSIIREFGKKRDLVSALVVFEASKRESSGPNMYACRTIIDVCGLCGDISKARNIYEELLTQKITLNTYVFNSVMNVNANDLRYALHVYKNMQHLNVPADMVSYNILLKACCLGGRVDLAREIYEEVKQVASTGALRLDVIMYSTIIKVFADAKMWSVALQIKEDMLLAGVTPNVITWSSLISACANVGLVEKAVQVFEEMLLVGCQPNSQCCNTLLYACVEACQYDRAFRIFETWKGNVVAVEHSSGNDIANLQCSNSGSHFPHLAEVFAFSPTTATYNILMKACGTDYYRAKTLMDEMKMEGLSPDQMSWSILIDICGRSGNVGGALQALRNMHDAGAKPDVVAYSTAIKACVDNKNLKLAFSLFEEMKRYPVKPNLVTYNTLLRARNKYGSLHEVQQCLAIYQDMRKAGYSPNDYFLKKLIEEWCEGVIQDNNQSQGIISQCCSRKKIDTEKPQTLLLEKVAVHLHKDNKRNLVIDVRGLTKVEARIVVLAVLRMIKEKYITGDPIKDDMSIILGARKEIGGVADNEFEVKNAIVKLLQDVVGLAVVSTGPETPFILNDNRWHRRNSVLKQNECRCNSDDSSARRPTVLQRLKVTRVSLDRWLRKRIGATLC</sequence>
<evidence type="ECO:0000313" key="6">
    <source>
        <dbReference type="Proteomes" id="UP001420932"/>
    </source>
</evidence>
<keyword evidence="6" id="KW-1185">Reference proteome</keyword>
<evidence type="ECO:0000256" key="2">
    <source>
        <dbReference type="PROSITE-ProRule" id="PRU00708"/>
    </source>
</evidence>
<protein>
    <recommendedName>
        <fullName evidence="4">PROP1-like PPR domain-containing protein</fullName>
    </recommendedName>
</protein>
<dbReference type="InterPro" id="IPR033443">
    <property type="entry name" value="PROP1-like_PPR_dom"/>
</dbReference>
<dbReference type="Pfam" id="PF01535">
    <property type="entry name" value="PPR"/>
    <property type="match status" value="1"/>
</dbReference>
<comment type="caution">
    <text evidence="5">The sequence shown here is derived from an EMBL/GenBank/DDBJ whole genome shotgun (WGS) entry which is preliminary data.</text>
</comment>
<keyword evidence="3" id="KW-0732">Signal</keyword>
<dbReference type="Proteomes" id="UP001420932">
    <property type="component" value="Unassembled WGS sequence"/>
</dbReference>
<name>A0AAP0J4D8_9MAGN</name>
<dbReference type="AlphaFoldDB" id="A0AAP0J4D8"/>
<dbReference type="Gene3D" id="1.25.40.10">
    <property type="entry name" value="Tetratricopeptide repeat domain"/>
    <property type="match status" value="3"/>
</dbReference>
<dbReference type="NCBIfam" id="TIGR00756">
    <property type="entry name" value="PPR"/>
    <property type="match status" value="5"/>
</dbReference>
<dbReference type="Pfam" id="PF13812">
    <property type="entry name" value="PPR_3"/>
    <property type="match status" value="1"/>
</dbReference>
<evidence type="ECO:0000256" key="1">
    <source>
        <dbReference type="ARBA" id="ARBA00022737"/>
    </source>
</evidence>
<evidence type="ECO:0000313" key="5">
    <source>
        <dbReference type="EMBL" id="KAK9127228.1"/>
    </source>
</evidence>
<dbReference type="InterPro" id="IPR051222">
    <property type="entry name" value="PPR/CCM1_RNA-binding"/>
</dbReference>
<reference evidence="5 6" key="1">
    <citation type="submission" date="2024-01" db="EMBL/GenBank/DDBJ databases">
        <title>Genome assemblies of Stephania.</title>
        <authorList>
            <person name="Yang L."/>
        </authorList>
    </citation>
    <scope>NUCLEOTIDE SEQUENCE [LARGE SCALE GENOMIC DNA]</scope>
    <source>
        <strain evidence="5">YNDBR</strain>
        <tissue evidence="5">Leaf</tissue>
    </source>
</reference>
<dbReference type="PANTHER" id="PTHR47942">
    <property type="entry name" value="TETRATRICOPEPTIDE REPEAT (TPR)-LIKE SUPERFAMILY PROTEIN-RELATED"/>
    <property type="match status" value="1"/>
</dbReference>
<proteinExistence type="predicted"/>
<feature type="repeat" description="PPR" evidence="2">
    <location>
        <begin position="558"/>
        <end position="592"/>
    </location>
</feature>
<feature type="repeat" description="PPR" evidence="2">
    <location>
        <begin position="523"/>
        <end position="557"/>
    </location>
</feature>
<dbReference type="InterPro" id="IPR011990">
    <property type="entry name" value="TPR-like_helical_dom_sf"/>
</dbReference>
<feature type="signal peptide" evidence="3">
    <location>
        <begin position="1"/>
        <end position="20"/>
    </location>
</feature>
<feature type="repeat" description="PPR" evidence="2">
    <location>
        <begin position="315"/>
        <end position="345"/>
    </location>
</feature>